<gene>
    <name evidence="1" type="ORF">EMO91_10210</name>
</gene>
<proteinExistence type="predicted"/>
<dbReference type="AlphaFoldDB" id="A0A5M9ZJA8"/>
<comment type="caution">
    <text evidence="1">The sequence shown here is derived from an EMBL/GenBank/DDBJ whole genome shotgun (WGS) entry which is preliminary data.</text>
</comment>
<sequence length="109" mass="12480">MQYRARRVDGMLLEPARDAMLLRNRDGHHYLVDGPRTWLILGPDGALPAPDGMAPGIYREADRPNTLWLRDADGLKRPRLAPASIIDGYAPWFRLAVRHDGFRLSYRPF</sequence>
<evidence type="ECO:0000313" key="1">
    <source>
        <dbReference type="EMBL" id="KAA8827002.1"/>
    </source>
</evidence>
<dbReference type="EMBL" id="RZUH01000009">
    <property type="protein sequence ID" value="KAA8827002.1"/>
    <property type="molecule type" value="Genomic_DNA"/>
</dbReference>
<organism evidence="1 2">
    <name type="scientific">Bifidobacterium myosotis</name>
    <dbReference type="NCBI Taxonomy" id="1630166"/>
    <lineage>
        <taxon>Bacteria</taxon>
        <taxon>Bacillati</taxon>
        <taxon>Actinomycetota</taxon>
        <taxon>Actinomycetes</taxon>
        <taxon>Bifidobacteriales</taxon>
        <taxon>Bifidobacteriaceae</taxon>
        <taxon>Bifidobacterium</taxon>
    </lineage>
</organism>
<protein>
    <submittedName>
        <fullName evidence="1">Uncharacterized protein</fullName>
    </submittedName>
</protein>
<accession>A0A5M9ZJA8</accession>
<name>A0A5M9ZJA8_9BIFI</name>
<dbReference type="Proteomes" id="UP000410049">
    <property type="component" value="Unassembled WGS sequence"/>
</dbReference>
<reference evidence="1 2" key="1">
    <citation type="journal article" date="2019" name="Syst. Appl. Microbiol.">
        <title>Characterization of Bifidobacterium species in feaces of the Egyptian fruit bat: Description of B. vespertilionis sp. nov. and B. rousetti sp. nov.</title>
        <authorList>
            <person name="Modesto M."/>
            <person name="Satti M."/>
            <person name="Watanabe K."/>
            <person name="Puglisi E."/>
            <person name="Morelli L."/>
            <person name="Huang C.-H."/>
            <person name="Liou J.-S."/>
            <person name="Miyashita M."/>
            <person name="Tamura T."/>
            <person name="Saito S."/>
            <person name="Mori K."/>
            <person name="Huang L."/>
            <person name="Sciavilla P."/>
            <person name="Sandri C."/>
            <person name="Spiezio C."/>
            <person name="Vitali F."/>
            <person name="Cavalieri D."/>
            <person name="Perpetuini G."/>
            <person name="Tofalo R."/>
            <person name="Bonetti A."/>
            <person name="Arita M."/>
            <person name="Mattarelli P."/>
        </authorList>
    </citation>
    <scope>NUCLEOTIDE SEQUENCE [LARGE SCALE GENOMIC DNA]</scope>
    <source>
        <strain evidence="1 2">RST17</strain>
    </source>
</reference>
<evidence type="ECO:0000313" key="2">
    <source>
        <dbReference type="Proteomes" id="UP000410049"/>
    </source>
</evidence>